<gene>
    <name evidence="1" type="ORF">LPLAT_LOCUS9542</name>
</gene>
<dbReference type="EMBL" id="CAXIPU020000759">
    <property type="protein sequence ID" value="CAL1672636.1"/>
    <property type="molecule type" value="Genomic_DNA"/>
</dbReference>
<reference evidence="1" key="1">
    <citation type="submission" date="2024-04" db="EMBL/GenBank/DDBJ databases">
        <authorList>
            <consortium name="Molecular Ecology Group"/>
        </authorList>
    </citation>
    <scope>NUCLEOTIDE SEQUENCE</scope>
</reference>
<keyword evidence="2" id="KW-1185">Reference proteome</keyword>
<evidence type="ECO:0000313" key="2">
    <source>
        <dbReference type="Proteomes" id="UP001497644"/>
    </source>
</evidence>
<organism evidence="1 2">
    <name type="scientific">Lasius platythorax</name>
    <dbReference type="NCBI Taxonomy" id="488582"/>
    <lineage>
        <taxon>Eukaryota</taxon>
        <taxon>Metazoa</taxon>
        <taxon>Ecdysozoa</taxon>
        <taxon>Arthropoda</taxon>
        <taxon>Hexapoda</taxon>
        <taxon>Insecta</taxon>
        <taxon>Pterygota</taxon>
        <taxon>Neoptera</taxon>
        <taxon>Endopterygota</taxon>
        <taxon>Hymenoptera</taxon>
        <taxon>Apocrita</taxon>
        <taxon>Aculeata</taxon>
        <taxon>Formicoidea</taxon>
        <taxon>Formicidae</taxon>
        <taxon>Formicinae</taxon>
        <taxon>Lasius</taxon>
        <taxon>Lasius</taxon>
    </lineage>
</organism>
<dbReference type="AlphaFoldDB" id="A0AAV2N041"/>
<comment type="caution">
    <text evidence="1">The sequence shown here is derived from an EMBL/GenBank/DDBJ whole genome shotgun (WGS) entry which is preliminary data.</text>
</comment>
<sequence>MPVSNTPPVILGRNLLVSVLRLQSNTPLSVFNINAKATRRWAFLITANSDWPFMVRGRTLTSGRHILMPEATADRHLRPLFALLWDAVACRCQFE</sequence>
<name>A0AAV2N041_9HYME</name>
<proteinExistence type="predicted"/>
<evidence type="ECO:0000313" key="1">
    <source>
        <dbReference type="EMBL" id="CAL1672636.1"/>
    </source>
</evidence>
<dbReference type="Proteomes" id="UP001497644">
    <property type="component" value="Unassembled WGS sequence"/>
</dbReference>
<accession>A0AAV2N041</accession>
<protein>
    <submittedName>
        <fullName evidence="1">Uncharacterized protein</fullName>
    </submittedName>
</protein>